<dbReference type="GO" id="GO:0004497">
    <property type="term" value="F:monooxygenase activity"/>
    <property type="evidence" value="ECO:0007669"/>
    <property type="project" value="InterPro"/>
</dbReference>
<dbReference type="Proteomes" id="UP000017836">
    <property type="component" value="Unassembled WGS sequence"/>
</dbReference>
<keyword evidence="5" id="KW-1133">Transmembrane helix</keyword>
<dbReference type="HOGENOM" id="CLU_001570_27_5_1"/>
<protein>
    <recommendedName>
        <fullName evidence="8">Cytochrome P450</fullName>
    </recommendedName>
</protein>
<dbReference type="Gene3D" id="1.10.630.10">
    <property type="entry name" value="Cytochrome P450"/>
    <property type="match status" value="1"/>
</dbReference>
<reference evidence="7" key="1">
    <citation type="journal article" date="2013" name="Science">
        <title>The Amborella genome and the evolution of flowering plants.</title>
        <authorList>
            <consortium name="Amborella Genome Project"/>
        </authorList>
    </citation>
    <scope>NUCLEOTIDE SEQUENCE [LARGE SCALE GENOMIC DNA]</scope>
</reference>
<keyword evidence="5" id="KW-0472">Membrane</keyword>
<dbReference type="Pfam" id="PF00067">
    <property type="entry name" value="p450"/>
    <property type="match status" value="1"/>
</dbReference>
<evidence type="ECO:0008006" key="8">
    <source>
        <dbReference type="Google" id="ProtNLM"/>
    </source>
</evidence>
<dbReference type="GO" id="GO:0005506">
    <property type="term" value="F:iron ion binding"/>
    <property type="evidence" value="ECO:0007669"/>
    <property type="project" value="InterPro"/>
</dbReference>
<dbReference type="GO" id="GO:0020037">
    <property type="term" value="F:heme binding"/>
    <property type="evidence" value="ECO:0007669"/>
    <property type="project" value="InterPro"/>
</dbReference>
<keyword evidence="5" id="KW-0812">Transmembrane</keyword>
<comment type="similarity">
    <text evidence="1">Belongs to the cytochrome P450 family.</text>
</comment>
<keyword evidence="7" id="KW-1185">Reference proteome</keyword>
<evidence type="ECO:0000313" key="6">
    <source>
        <dbReference type="EMBL" id="ERM93507.1"/>
    </source>
</evidence>
<keyword evidence="2" id="KW-0479">Metal-binding</keyword>
<sequence>MHQVLHTAWCVPGWVEALLALACFLSLHYFRQRKEPVIDWPILHHLPALLIHLPHVHDWTTSMHSAIGPTIPILGPIFSNMDRIITCDPQNLEYMLKTRFSNFPKGKLFHDMFEEFLGDGIFNIDGDAWEAQRRTANSHVHSKGFRSFVAATSRGLANDRLVPLLRKFATEGAAIDLQEIMMRYTMDTACAAVFGESVGCLSEGLPNVPFANAINDAMQAVTVRHVLPTAWWRAIRWLGLGMEPRLERAVRTMDEFVAQQVARRRHVSSGRGGGDLLSVYAATKASKTDRL</sequence>
<dbReference type="InterPro" id="IPR001128">
    <property type="entry name" value="Cyt_P450"/>
</dbReference>
<keyword evidence="3" id="KW-0560">Oxidoreductase</keyword>
<evidence type="ECO:0000313" key="7">
    <source>
        <dbReference type="Proteomes" id="UP000017836"/>
    </source>
</evidence>
<dbReference type="SUPFAM" id="SSF48264">
    <property type="entry name" value="Cytochrome P450"/>
    <property type="match status" value="1"/>
</dbReference>
<dbReference type="GO" id="GO:0016705">
    <property type="term" value="F:oxidoreductase activity, acting on paired donors, with incorporation or reduction of molecular oxygen"/>
    <property type="evidence" value="ECO:0007669"/>
    <property type="project" value="InterPro"/>
</dbReference>
<accession>W1NDG9</accession>
<keyword evidence="4" id="KW-0408">Iron</keyword>
<dbReference type="Gramene" id="ERM93507">
    <property type="protein sequence ID" value="ERM93507"/>
    <property type="gene ID" value="AMTR_s00004p00043150"/>
</dbReference>
<evidence type="ECO:0000256" key="1">
    <source>
        <dbReference type="ARBA" id="ARBA00010617"/>
    </source>
</evidence>
<proteinExistence type="inferred from homology"/>
<feature type="transmembrane region" description="Helical" evidence="5">
    <location>
        <begin position="6"/>
        <end position="30"/>
    </location>
</feature>
<dbReference type="EMBL" id="KI397628">
    <property type="protein sequence ID" value="ERM93507.1"/>
    <property type="molecule type" value="Genomic_DNA"/>
</dbReference>
<gene>
    <name evidence="6" type="ORF">AMTR_s00004p00043150</name>
</gene>
<evidence type="ECO:0000256" key="2">
    <source>
        <dbReference type="ARBA" id="ARBA00022723"/>
    </source>
</evidence>
<dbReference type="PANTHER" id="PTHR24296">
    <property type="entry name" value="CYTOCHROME P450"/>
    <property type="match status" value="1"/>
</dbReference>
<organism evidence="6 7">
    <name type="scientific">Amborella trichopoda</name>
    <dbReference type="NCBI Taxonomy" id="13333"/>
    <lineage>
        <taxon>Eukaryota</taxon>
        <taxon>Viridiplantae</taxon>
        <taxon>Streptophyta</taxon>
        <taxon>Embryophyta</taxon>
        <taxon>Tracheophyta</taxon>
        <taxon>Spermatophyta</taxon>
        <taxon>Magnoliopsida</taxon>
        <taxon>Amborellales</taxon>
        <taxon>Amborellaceae</taxon>
        <taxon>Amborella</taxon>
    </lineage>
</organism>
<dbReference type="InterPro" id="IPR036396">
    <property type="entry name" value="Cyt_P450_sf"/>
</dbReference>
<name>W1NDG9_AMBTC</name>
<dbReference type="eggNOG" id="KOG0157">
    <property type="taxonomic scope" value="Eukaryota"/>
</dbReference>
<dbReference type="OMA" id="CFYEWIT"/>
<dbReference type="AlphaFoldDB" id="W1NDG9"/>
<dbReference type="STRING" id="13333.W1NDG9"/>
<evidence type="ECO:0000256" key="5">
    <source>
        <dbReference type="SAM" id="Phobius"/>
    </source>
</evidence>
<evidence type="ECO:0000256" key="3">
    <source>
        <dbReference type="ARBA" id="ARBA00023002"/>
    </source>
</evidence>
<evidence type="ECO:0000256" key="4">
    <source>
        <dbReference type="ARBA" id="ARBA00023004"/>
    </source>
</evidence>